<name>X1I3L2_9ZZZZ</name>
<evidence type="ECO:0000313" key="1">
    <source>
        <dbReference type="EMBL" id="GAH76302.1"/>
    </source>
</evidence>
<gene>
    <name evidence="1" type="ORF">S03H2_42600</name>
</gene>
<dbReference type="EMBL" id="BARU01026529">
    <property type="protein sequence ID" value="GAH76302.1"/>
    <property type="molecule type" value="Genomic_DNA"/>
</dbReference>
<organism evidence="1">
    <name type="scientific">marine sediment metagenome</name>
    <dbReference type="NCBI Taxonomy" id="412755"/>
    <lineage>
        <taxon>unclassified sequences</taxon>
        <taxon>metagenomes</taxon>
        <taxon>ecological metagenomes</taxon>
    </lineage>
</organism>
<proteinExistence type="predicted"/>
<accession>X1I3L2</accession>
<comment type="caution">
    <text evidence="1">The sequence shown here is derived from an EMBL/GenBank/DDBJ whole genome shotgun (WGS) entry which is preliminary data.</text>
</comment>
<feature type="non-terminal residue" evidence="1">
    <location>
        <position position="33"/>
    </location>
</feature>
<sequence>MLGKDETFVFINKSGDSTDIQPHIPEVRIVQPQ</sequence>
<dbReference type="AlphaFoldDB" id="X1I3L2"/>
<reference evidence="1" key="1">
    <citation type="journal article" date="2014" name="Front. Microbiol.">
        <title>High frequency of phylogenetically diverse reductive dehalogenase-homologous genes in deep subseafloor sedimentary metagenomes.</title>
        <authorList>
            <person name="Kawai M."/>
            <person name="Futagami T."/>
            <person name="Toyoda A."/>
            <person name="Takaki Y."/>
            <person name="Nishi S."/>
            <person name="Hori S."/>
            <person name="Arai W."/>
            <person name="Tsubouchi T."/>
            <person name="Morono Y."/>
            <person name="Uchiyama I."/>
            <person name="Ito T."/>
            <person name="Fujiyama A."/>
            <person name="Inagaki F."/>
            <person name="Takami H."/>
        </authorList>
    </citation>
    <scope>NUCLEOTIDE SEQUENCE</scope>
    <source>
        <strain evidence="1">Expedition CK06-06</strain>
    </source>
</reference>
<protein>
    <submittedName>
        <fullName evidence="1">Uncharacterized protein</fullName>
    </submittedName>
</protein>